<comment type="similarity">
    <text evidence="4">Belongs to the ClpA/ClpB family.</text>
</comment>
<dbReference type="PRINTS" id="PR00300">
    <property type="entry name" value="CLPPROTEASEA"/>
</dbReference>
<dbReference type="FunFam" id="3.40.50.300:FF:000010">
    <property type="entry name" value="Chaperone clpB 1, putative"/>
    <property type="match status" value="1"/>
</dbReference>
<dbReference type="Pfam" id="PF00004">
    <property type="entry name" value="AAA"/>
    <property type="match status" value="1"/>
</dbReference>
<dbReference type="Gene3D" id="3.40.50.300">
    <property type="entry name" value="P-loop containing nucleotide triphosphate hydrolases"/>
    <property type="match status" value="2"/>
</dbReference>
<dbReference type="InterPro" id="IPR001270">
    <property type="entry name" value="ClpA/B"/>
</dbReference>
<evidence type="ECO:0000313" key="8">
    <source>
        <dbReference type="Proteomes" id="UP000273998"/>
    </source>
</evidence>
<dbReference type="Gene3D" id="1.10.8.60">
    <property type="match status" value="2"/>
</dbReference>
<evidence type="ECO:0000313" key="7">
    <source>
        <dbReference type="EMBL" id="RSI58895.1"/>
    </source>
</evidence>
<name>A0AAX1YCX9_STRSL</name>
<dbReference type="PANTHER" id="PTHR11638:SF175">
    <property type="entry name" value="ATP-DEPENDENT CLP PROTEASE, ATP-BINDING SUBUNIT CLPC"/>
    <property type="match status" value="1"/>
</dbReference>
<dbReference type="CDD" id="cd00009">
    <property type="entry name" value="AAA"/>
    <property type="match status" value="1"/>
</dbReference>
<dbReference type="InterPro" id="IPR041546">
    <property type="entry name" value="ClpA/ClpB_AAA_lid"/>
</dbReference>
<organism evidence="7 8">
    <name type="scientific">Streptococcus salivarius</name>
    <dbReference type="NCBI Taxonomy" id="1304"/>
    <lineage>
        <taxon>Bacteria</taxon>
        <taxon>Bacillati</taxon>
        <taxon>Bacillota</taxon>
        <taxon>Bacilli</taxon>
        <taxon>Lactobacillales</taxon>
        <taxon>Streptococcaceae</taxon>
        <taxon>Streptococcus</taxon>
    </lineage>
</organism>
<keyword evidence="7" id="KW-0378">Hydrolase</keyword>
<dbReference type="InterPro" id="IPR018368">
    <property type="entry name" value="ClpA/B_CS1"/>
</dbReference>
<dbReference type="GO" id="GO:0006508">
    <property type="term" value="P:proteolysis"/>
    <property type="evidence" value="ECO:0007669"/>
    <property type="project" value="UniProtKB-KW"/>
</dbReference>
<sequence length="756" mass="84005">MLCQNCNLNEASIHLYTNVNGNQQQVDLCQNCYKIMKSDPDNPLNQFNQTGGSNFFDDFFSDLNNFRSSNGDLPNTPPTQEGGNRGNGGNTQGPGRPGGPRQQAPQQPQGLLEEFGINITDIARRGDIDPVIGRDEEIIRVIEILNRRTKNNPVLIGEPGVGKTAVVEGLAQKIVDGSVPQKLQGKQVIRLDVVSLVQGTGIRGQFEERMQKLMEEIRQRQDVILFIDEIHEIVGAGNAGDGNMDAGNILKPALARGELQLVGATTLNEYRIIEKDAALERRMQPVKVDEPTVEETITILRGIQPKYQDYHHVKYTDEAITAAAELSNRYIQDRFLPDKAIDLLDEAGSKMNLTLNFVDPKDIDKRLIEAENLKAQATRDEDFEKAAYFRDQIAKYKEMQKQTIKDQDMPVITEKHIEAIVEQKTNIPVGDLKEKEQSQLLSLADDLKSHVIGQDAAVDKIAKAIRRNRVGLGAPNRPIGSFLFVGPTGVGKTELSKQLAIELFGSADSMIRFDMSEYMEKHAVAKLVGAPPGYVGYDEAGQLTEKVRRNPYSLILLDEVEKAHPDVLHMFLQVLDDGRLTDGQGRTVSFKDSIIIMTSNAGTGKVEASVGFGAARENRTNSVLNQLGDFFSPEFMNRFDGIIEFSALSKENLLTIVDLMLDNVNQRLANNGIHLSVTEKVKEKLVDLGYDPKMGARPLRRTIQDHIEDAITDFYLENPNEKDLKAVMTSKGHITIKSAKKAEKTTQKAETSKETD</sequence>
<dbReference type="Gene3D" id="4.10.860.10">
    <property type="entry name" value="UVR domain"/>
    <property type="match status" value="1"/>
</dbReference>
<dbReference type="GO" id="GO:0005524">
    <property type="term" value="F:ATP binding"/>
    <property type="evidence" value="ECO:0007669"/>
    <property type="project" value="UniProtKB-KW"/>
</dbReference>
<feature type="domain" description="UVR" evidence="6">
    <location>
        <begin position="364"/>
        <end position="399"/>
    </location>
</feature>
<feature type="compositionally biased region" description="Low complexity" evidence="5">
    <location>
        <begin position="99"/>
        <end position="108"/>
    </location>
</feature>
<dbReference type="SMART" id="SM01086">
    <property type="entry name" value="ClpB_D2-small"/>
    <property type="match status" value="1"/>
</dbReference>
<proteinExistence type="inferred from homology"/>
<dbReference type="SMART" id="SM00382">
    <property type="entry name" value="AAA"/>
    <property type="match status" value="2"/>
</dbReference>
<dbReference type="AlphaFoldDB" id="A0AAX1YCX9"/>
<dbReference type="CDD" id="cd19499">
    <property type="entry name" value="RecA-like_ClpB_Hsp104-like"/>
    <property type="match status" value="1"/>
</dbReference>
<keyword evidence="3 4" id="KW-0143">Chaperone</keyword>
<dbReference type="GO" id="GO:0008233">
    <property type="term" value="F:peptidase activity"/>
    <property type="evidence" value="ECO:0007669"/>
    <property type="project" value="UniProtKB-KW"/>
</dbReference>
<dbReference type="PANTHER" id="PTHR11638">
    <property type="entry name" value="ATP-DEPENDENT CLP PROTEASE"/>
    <property type="match status" value="1"/>
</dbReference>
<accession>A0AAX1YCX9</accession>
<keyword evidence="2 4" id="KW-0067">ATP-binding</keyword>
<evidence type="ECO:0000256" key="4">
    <source>
        <dbReference type="RuleBase" id="RU004432"/>
    </source>
</evidence>
<dbReference type="EMBL" id="RJNF01000006">
    <property type="protein sequence ID" value="RSI58895.1"/>
    <property type="molecule type" value="Genomic_DNA"/>
</dbReference>
<keyword evidence="7" id="KW-0645">Protease</keyword>
<dbReference type="GO" id="GO:0034605">
    <property type="term" value="P:cellular response to heat"/>
    <property type="evidence" value="ECO:0007669"/>
    <property type="project" value="TreeGrafter"/>
</dbReference>
<dbReference type="InterPro" id="IPR050130">
    <property type="entry name" value="ClpA_ClpB"/>
</dbReference>
<comment type="caution">
    <text evidence="7">The sequence shown here is derived from an EMBL/GenBank/DDBJ whole genome shotgun (WGS) entry which is preliminary data.</text>
</comment>
<evidence type="ECO:0000256" key="2">
    <source>
        <dbReference type="ARBA" id="ARBA00022840"/>
    </source>
</evidence>
<dbReference type="Pfam" id="PF07724">
    <property type="entry name" value="AAA_2"/>
    <property type="match status" value="1"/>
</dbReference>
<dbReference type="PROSITE" id="PS00870">
    <property type="entry name" value="CLPAB_1"/>
    <property type="match status" value="1"/>
</dbReference>
<dbReference type="Proteomes" id="UP000273998">
    <property type="component" value="Unassembled WGS sequence"/>
</dbReference>
<dbReference type="InterPro" id="IPR028299">
    <property type="entry name" value="ClpA/B_CS2"/>
</dbReference>
<gene>
    <name evidence="7" type="primary">clpE_1</name>
    <name evidence="7" type="ORF">D8867_03100</name>
</gene>
<dbReference type="InterPro" id="IPR019489">
    <property type="entry name" value="Clp_ATPase_C"/>
</dbReference>
<dbReference type="Pfam" id="PF17871">
    <property type="entry name" value="AAA_lid_9"/>
    <property type="match status" value="1"/>
</dbReference>
<dbReference type="FunFam" id="3.40.50.300:FF:000025">
    <property type="entry name" value="ATP-dependent Clp protease subunit"/>
    <property type="match status" value="1"/>
</dbReference>
<protein>
    <submittedName>
        <fullName evidence="7">ATP-dependent Clp protease ATP-binding subunit ClpE</fullName>
    </submittedName>
</protein>
<evidence type="ECO:0000256" key="5">
    <source>
        <dbReference type="SAM" id="MobiDB-lite"/>
    </source>
</evidence>
<feature type="compositionally biased region" description="Basic and acidic residues" evidence="5">
    <location>
        <begin position="740"/>
        <end position="756"/>
    </location>
</feature>
<dbReference type="GO" id="GO:0016887">
    <property type="term" value="F:ATP hydrolysis activity"/>
    <property type="evidence" value="ECO:0007669"/>
    <property type="project" value="InterPro"/>
</dbReference>
<dbReference type="PROSITE" id="PS50151">
    <property type="entry name" value="UVR"/>
    <property type="match status" value="1"/>
</dbReference>
<dbReference type="RefSeq" id="WP_045768968.1">
    <property type="nucleotide sequence ID" value="NZ_CABFMJ010000033.1"/>
</dbReference>
<dbReference type="PROSITE" id="PS00871">
    <property type="entry name" value="CLPAB_2"/>
    <property type="match status" value="1"/>
</dbReference>
<feature type="region of interest" description="Disordered" evidence="5">
    <location>
        <begin position="66"/>
        <end position="108"/>
    </location>
</feature>
<dbReference type="InterPro" id="IPR003593">
    <property type="entry name" value="AAA+_ATPase"/>
</dbReference>
<keyword evidence="1 4" id="KW-0547">Nucleotide-binding</keyword>
<dbReference type="InterPro" id="IPR001943">
    <property type="entry name" value="UVR_dom"/>
</dbReference>
<dbReference type="SUPFAM" id="SSF52540">
    <property type="entry name" value="P-loop containing nucleoside triphosphate hydrolases"/>
    <property type="match status" value="2"/>
</dbReference>
<feature type="region of interest" description="Disordered" evidence="5">
    <location>
        <begin position="737"/>
        <end position="756"/>
    </location>
</feature>
<feature type="compositionally biased region" description="Gly residues" evidence="5">
    <location>
        <begin position="83"/>
        <end position="98"/>
    </location>
</feature>
<dbReference type="InterPro" id="IPR003959">
    <property type="entry name" value="ATPase_AAA_core"/>
</dbReference>
<dbReference type="Pfam" id="PF10431">
    <property type="entry name" value="ClpB_D2-small"/>
    <property type="match status" value="1"/>
</dbReference>
<reference evidence="7 8" key="1">
    <citation type="submission" date="2018-11" db="EMBL/GenBank/DDBJ databases">
        <title>Species Designations Belie Phenotypic and Genotypic Heterogeneity in Oral Streptococci.</title>
        <authorList>
            <person name="Velsko I."/>
        </authorList>
    </citation>
    <scope>NUCLEOTIDE SEQUENCE [LARGE SCALE GENOMIC DNA]</scope>
    <source>
        <strain evidence="7 8">BCC42</strain>
    </source>
</reference>
<evidence type="ECO:0000256" key="1">
    <source>
        <dbReference type="ARBA" id="ARBA00022741"/>
    </source>
</evidence>
<dbReference type="GO" id="GO:0005737">
    <property type="term" value="C:cytoplasm"/>
    <property type="evidence" value="ECO:0007669"/>
    <property type="project" value="TreeGrafter"/>
</dbReference>
<evidence type="ECO:0000259" key="6">
    <source>
        <dbReference type="PROSITE" id="PS50151"/>
    </source>
</evidence>
<evidence type="ECO:0000256" key="3">
    <source>
        <dbReference type="ARBA" id="ARBA00023186"/>
    </source>
</evidence>
<dbReference type="InterPro" id="IPR027417">
    <property type="entry name" value="P-loop_NTPase"/>
</dbReference>